<dbReference type="AlphaFoldDB" id="A2FWP5"/>
<protein>
    <recommendedName>
        <fullName evidence="1">BTB domain-containing protein</fullName>
    </recommendedName>
</protein>
<dbReference type="InterPro" id="IPR000210">
    <property type="entry name" value="BTB/POZ_dom"/>
</dbReference>
<dbReference type="EMBL" id="DS114090">
    <property type="protein sequence ID" value="EAX90673.1"/>
    <property type="molecule type" value="Genomic_DNA"/>
</dbReference>
<name>A2FWP5_TRIV3</name>
<evidence type="ECO:0000313" key="2">
    <source>
        <dbReference type="EMBL" id="EAX90673.1"/>
    </source>
</evidence>
<dbReference type="PANTHER" id="PTHR24413">
    <property type="entry name" value="SPECKLE-TYPE POZ PROTEIN"/>
    <property type="match status" value="1"/>
</dbReference>
<dbReference type="InterPro" id="IPR011333">
    <property type="entry name" value="SKP1/BTB/POZ_sf"/>
</dbReference>
<evidence type="ECO:0000259" key="1">
    <source>
        <dbReference type="PROSITE" id="PS50097"/>
    </source>
</evidence>
<dbReference type="VEuPathDB" id="TrichDB:TVAGG3_0250740"/>
<reference evidence="2" key="2">
    <citation type="journal article" date="2007" name="Science">
        <title>Draft genome sequence of the sexually transmitted pathogen Trichomonas vaginalis.</title>
        <authorList>
            <person name="Carlton J.M."/>
            <person name="Hirt R.P."/>
            <person name="Silva J.C."/>
            <person name="Delcher A.L."/>
            <person name="Schatz M."/>
            <person name="Zhao Q."/>
            <person name="Wortman J.R."/>
            <person name="Bidwell S.L."/>
            <person name="Alsmark U.C.M."/>
            <person name="Besteiro S."/>
            <person name="Sicheritz-Ponten T."/>
            <person name="Noel C.J."/>
            <person name="Dacks J.B."/>
            <person name="Foster P.G."/>
            <person name="Simillion C."/>
            <person name="Van de Peer Y."/>
            <person name="Miranda-Saavedra D."/>
            <person name="Barton G.J."/>
            <person name="Westrop G.D."/>
            <person name="Mueller S."/>
            <person name="Dessi D."/>
            <person name="Fiori P.L."/>
            <person name="Ren Q."/>
            <person name="Paulsen I."/>
            <person name="Zhang H."/>
            <person name="Bastida-Corcuera F.D."/>
            <person name="Simoes-Barbosa A."/>
            <person name="Brown M.T."/>
            <person name="Hayes R.D."/>
            <person name="Mukherjee M."/>
            <person name="Okumura C.Y."/>
            <person name="Schneider R."/>
            <person name="Smith A.J."/>
            <person name="Vanacova S."/>
            <person name="Villalvazo M."/>
            <person name="Haas B.J."/>
            <person name="Pertea M."/>
            <person name="Feldblyum T.V."/>
            <person name="Utterback T.R."/>
            <person name="Shu C.L."/>
            <person name="Osoegawa K."/>
            <person name="de Jong P.J."/>
            <person name="Hrdy I."/>
            <person name="Horvathova L."/>
            <person name="Zubacova Z."/>
            <person name="Dolezal P."/>
            <person name="Malik S.B."/>
            <person name="Logsdon J.M. Jr."/>
            <person name="Henze K."/>
            <person name="Gupta A."/>
            <person name="Wang C.C."/>
            <person name="Dunne R.L."/>
            <person name="Upcroft J.A."/>
            <person name="Upcroft P."/>
            <person name="White O."/>
            <person name="Salzberg S.L."/>
            <person name="Tang P."/>
            <person name="Chiu C.-H."/>
            <person name="Lee Y.-S."/>
            <person name="Embley T.M."/>
            <person name="Coombs G.H."/>
            <person name="Mottram J.C."/>
            <person name="Tachezy J."/>
            <person name="Fraser-Liggett C.M."/>
            <person name="Johnson P.J."/>
        </authorList>
    </citation>
    <scope>NUCLEOTIDE SEQUENCE [LARGE SCALE GENOMIC DNA]</scope>
    <source>
        <strain evidence="2">G3</strain>
    </source>
</reference>
<dbReference type="GO" id="GO:0005737">
    <property type="term" value="C:cytoplasm"/>
    <property type="evidence" value="ECO:0000318"/>
    <property type="project" value="GO_Central"/>
</dbReference>
<organism evidence="2 3">
    <name type="scientific">Trichomonas vaginalis (strain ATCC PRA-98 / G3)</name>
    <dbReference type="NCBI Taxonomy" id="412133"/>
    <lineage>
        <taxon>Eukaryota</taxon>
        <taxon>Metamonada</taxon>
        <taxon>Parabasalia</taxon>
        <taxon>Trichomonadida</taxon>
        <taxon>Trichomonadidae</taxon>
        <taxon>Trichomonas</taxon>
    </lineage>
</organism>
<dbReference type="OMA" id="EYMNEAN"/>
<dbReference type="Proteomes" id="UP000001542">
    <property type="component" value="Unassembled WGS sequence"/>
</dbReference>
<evidence type="ECO:0000313" key="3">
    <source>
        <dbReference type="Proteomes" id="UP000001542"/>
    </source>
</evidence>
<reference evidence="2" key="1">
    <citation type="submission" date="2006-10" db="EMBL/GenBank/DDBJ databases">
        <authorList>
            <person name="Amadeo P."/>
            <person name="Zhao Q."/>
            <person name="Wortman J."/>
            <person name="Fraser-Liggett C."/>
            <person name="Carlton J."/>
        </authorList>
    </citation>
    <scope>NUCLEOTIDE SEQUENCE</scope>
    <source>
        <strain evidence="2">G3</strain>
    </source>
</reference>
<dbReference type="InParanoid" id="A2FWP5"/>
<dbReference type="GO" id="GO:0031625">
    <property type="term" value="F:ubiquitin protein ligase binding"/>
    <property type="evidence" value="ECO:0000318"/>
    <property type="project" value="GO_Central"/>
</dbReference>
<keyword evidence="3" id="KW-1185">Reference proteome</keyword>
<dbReference type="SUPFAM" id="SSF54695">
    <property type="entry name" value="POZ domain"/>
    <property type="match status" value="1"/>
</dbReference>
<dbReference type="Gene3D" id="3.30.710.10">
    <property type="entry name" value="Potassium Channel Kv1.1, Chain A"/>
    <property type="match status" value="1"/>
</dbReference>
<dbReference type="KEGG" id="tva:4748360"/>
<feature type="domain" description="BTB" evidence="1">
    <location>
        <begin position="25"/>
        <end position="98"/>
    </location>
</feature>
<dbReference type="VEuPathDB" id="TrichDB:TVAG_495100"/>
<dbReference type="GO" id="GO:0043161">
    <property type="term" value="P:proteasome-mediated ubiquitin-dependent protein catabolic process"/>
    <property type="evidence" value="ECO:0000318"/>
    <property type="project" value="GO_Central"/>
</dbReference>
<dbReference type="SMR" id="A2FWP5"/>
<dbReference type="GO" id="GO:0030162">
    <property type="term" value="P:regulation of proteolysis"/>
    <property type="evidence" value="ECO:0000318"/>
    <property type="project" value="GO_Central"/>
</dbReference>
<dbReference type="RefSeq" id="XP_001303603.1">
    <property type="nucleotide sequence ID" value="XM_001303602.1"/>
</dbReference>
<gene>
    <name evidence="2" type="ORF">TVAG_495100</name>
</gene>
<dbReference type="PROSITE" id="PS50097">
    <property type="entry name" value="BTB"/>
    <property type="match status" value="1"/>
</dbReference>
<proteinExistence type="predicted"/>
<dbReference type="Pfam" id="PF00651">
    <property type="entry name" value="BTB"/>
    <property type="match status" value="1"/>
</dbReference>
<dbReference type="STRING" id="5722.A2FWP5"/>
<sequence>MDTIEEIQISPLFDFSSFFNTGYLSDCMIYFGAKEDHPTDSVKAHVLVLANGSRFFYDSFTSQMREDKERVFYATVNPMNLLRRVLRYLYNGQISYEFDETMALLKIATYYMIDVLKIELQNQINSITDPNLYINLVNQCYDNQIEDQLPYLSQFIIKNYNSYDIQTLSDSYDVMAFAAIIRQVQLPIDKLISDITAFLGDFEADEEELAALNKLLFDYNTEDKRKAFEKSKPKWIK</sequence>
<accession>A2FWP5</accession>
<dbReference type="CDD" id="cd18186">
    <property type="entry name" value="BTB_POZ_ZBTB_KLHL-like"/>
    <property type="match status" value="1"/>
</dbReference>